<evidence type="ECO:0000313" key="2">
    <source>
        <dbReference type="EMBL" id="TNN52182.1"/>
    </source>
</evidence>
<keyword evidence="3" id="KW-1185">Reference proteome</keyword>
<sequence>MTLEEPHHKVGMDLKPEPLESPELNTVHGWKLQQRRRGNIAAYSLGLPGCTRAAPSGPTGVRTQSLPAGPRRDTDTDDAHEQPGRGLRQRQLESVGSKLSGGRRHTESTPGVLSGSFTRLRGRQPAQRSFLDWAGSLEEEEEEEEEEVLVSAARRVRMSWRALPI</sequence>
<evidence type="ECO:0000256" key="1">
    <source>
        <dbReference type="SAM" id="MobiDB-lite"/>
    </source>
</evidence>
<feature type="region of interest" description="Disordered" evidence="1">
    <location>
        <begin position="46"/>
        <end position="125"/>
    </location>
</feature>
<comment type="caution">
    <text evidence="2">The sequence shown here is derived from an EMBL/GenBank/DDBJ whole genome shotgun (WGS) entry which is preliminary data.</text>
</comment>
<feature type="compositionally biased region" description="Basic and acidic residues" evidence="1">
    <location>
        <begin position="1"/>
        <end position="18"/>
    </location>
</feature>
<gene>
    <name evidence="2" type="ORF">EYF80_037612</name>
</gene>
<organism evidence="2 3">
    <name type="scientific">Liparis tanakae</name>
    <name type="common">Tanaka's snailfish</name>
    <dbReference type="NCBI Taxonomy" id="230148"/>
    <lineage>
        <taxon>Eukaryota</taxon>
        <taxon>Metazoa</taxon>
        <taxon>Chordata</taxon>
        <taxon>Craniata</taxon>
        <taxon>Vertebrata</taxon>
        <taxon>Euteleostomi</taxon>
        <taxon>Actinopterygii</taxon>
        <taxon>Neopterygii</taxon>
        <taxon>Teleostei</taxon>
        <taxon>Neoteleostei</taxon>
        <taxon>Acanthomorphata</taxon>
        <taxon>Eupercaria</taxon>
        <taxon>Perciformes</taxon>
        <taxon>Cottioidei</taxon>
        <taxon>Cottales</taxon>
        <taxon>Liparidae</taxon>
        <taxon>Liparis</taxon>
    </lineage>
</organism>
<feature type="region of interest" description="Disordered" evidence="1">
    <location>
        <begin position="1"/>
        <end position="22"/>
    </location>
</feature>
<feature type="compositionally biased region" description="Basic and acidic residues" evidence="1">
    <location>
        <begin position="70"/>
        <end position="83"/>
    </location>
</feature>
<name>A0A4Z2GHN8_9TELE</name>
<proteinExistence type="predicted"/>
<accession>A0A4Z2GHN8</accession>
<dbReference type="EMBL" id="SRLO01000556">
    <property type="protein sequence ID" value="TNN52182.1"/>
    <property type="molecule type" value="Genomic_DNA"/>
</dbReference>
<feature type="compositionally biased region" description="Polar residues" evidence="1">
    <location>
        <begin position="108"/>
        <end position="117"/>
    </location>
</feature>
<reference evidence="2 3" key="1">
    <citation type="submission" date="2019-03" db="EMBL/GenBank/DDBJ databases">
        <title>First draft genome of Liparis tanakae, snailfish: a comprehensive survey of snailfish specific genes.</title>
        <authorList>
            <person name="Kim W."/>
            <person name="Song I."/>
            <person name="Jeong J.-H."/>
            <person name="Kim D."/>
            <person name="Kim S."/>
            <person name="Ryu S."/>
            <person name="Song J.Y."/>
            <person name="Lee S.K."/>
        </authorList>
    </citation>
    <scope>NUCLEOTIDE SEQUENCE [LARGE SCALE GENOMIC DNA]</scope>
    <source>
        <tissue evidence="2">Muscle</tissue>
    </source>
</reference>
<evidence type="ECO:0000313" key="3">
    <source>
        <dbReference type="Proteomes" id="UP000314294"/>
    </source>
</evidence>
<protein>
    <submittedName>
        <fullName evidence="2">Uncharacterized protein</fullName>
    </submittedName>
</protein>
<dbReference type="Proteomes" id="UP000314294">
    <property type="component" value="Unassembled WGS sequence"/>
</dbReference>
<dbReference type="AlphaFoldDB" id="A0A4Z2GHN8"/>